<dbReference type="AlphaFoldDB" id="A0A2T5MIJ2"/>
<evidence type="ECO:0008006" key="3">
    <source>
        <dbReference type="Google" id="ProtNLM"/>
    </source>
</evidence>
<reference evidence="1 2" key="1">
    <citation type="submission" date="2018-04" db="EMBL/GenBank/DDBJ databases">
        <title>Novel species isolated from glacier.</title>
        <authorList>
            <person name="Liu Q."/>
            <person name="Xin Y.-H."/>
        </authorList>
    </citation>
    <scope>NUCLEOTIDE SEQUENCE [LARGE SCALE GENOMIC DNA]</scope>
    <source>
        <strain evidence="1 2">GT1R17</strain>
    </source>
</reference>
<gene>
    <name evidence="1" type="ORF">CJD38_07090</name>
</gene>
<dbReference type="Proteomes" id="UP000244248">
    <property type="component" value="Unassembled WGS sequence"/>
</dbReference>
<sequence length="268" mass="30176">MVTPLVFRGASAGQCNICGEFGKLTEDHTPPKGCYRPTAMEVQHLHQALSAEPLPRKYKTNNGVRFRSLCAHCNNALLGGLYDPALIKFSTQVARLAMFQDSLPRNMAIPGQPQKIMRSIYGHLAAATVNGYGQWSGYEELSHWFLSGKGQLPAGLKLYYWFYPYKPQIIVRGFGFTPMIGSGSIFVGWVMKFFPLAFLFVNQEEGIALDLPEMSVYSDLPMDAEIDLHIPLRPTTHPRWPESYVGEHGLILSGNHAMRTIERPRRFR</sequence>
<dbReference type="EMBL" id="QANS01000002">
    <property type="protein sequence ID" value="PTU32407.1"/>
    <property type="molecule type" value="Genomic_DNA"/>
</dbReference>
<evidence type="ECO:0000313" key="1">
    <source>
        <dbReference type="EMBL" id="PTU32407.1"/>
    </source>
</evidence>
<protein>
    <recommendedName>
        <fullName evidence="3">Metal-binding protein</fullName>
    </recommendedName>
</protein>
<proteinExistence type="predicted"/>
<dbReference type="RefSeq" id="WP_107939601.1">
    <property type="nucleotide sequence ID" value="NZ_QANS01000002.1"/>
</dbReference>
<dbReference type="OrthoDB" id="9182441at2"/>
<name>A0A2T5MIJ2_9GAMM</name>
<evidence type="ECO:0000313" key="2">
    <source>
        <dbReference type="Proteomes" id="UP000244248"/>
    </source>
</evidence>
<keyword evidence="2" id="KW-1185">Reference proteome</keyword>
<accession>A0A2T5MIJ2</accession>
<organism evidence="1 2">
    <name type="scientific">Stenotrophobium rhamnosiphilum</name>
    <dbReference type="NCBI Taxonomy" id="2029166"/>
    <lineage>
        <taxon>Bacteria</taxon>
        <taxon>Pseudomonadati</taxon>
        <taxon>Pseudomonadota</taxon>
        <taxon>Gammaproteobacteria</taxon>
        <taxon>Nevskiales</taxon>
        <taxon>Nevskiaceae</taxon>
        <taxon>Stenotrophobium</taxon>
    </lineage>
</organism>
<comment type="caution">
    <text evidence="1">The sequence shown here is derived from an EMBL/GenBank/DDBJ whole genome shotgun (WGS) entry which is preliminary data.</text>
</comment>